<evidence type="ECO:0000256" key="1">
    <source>
        <dbReference type="ARBA" id="ARBA00007768"/>
    </source>
</evidence>
<proteinExistence type="inferred from homology"/>
<dbReference type="Pfam" id="PF03932">
    <property type="entry name" value="CutC"/>
    <property type="match status" value="1"/>
</dbReference>
<dbReference type="InterPro" id="IPR036822">
    <property type="entry name" value="CutC-like_dom_sf"/>
</dbReference>
<evidence type="ECO:0000313" key="4">
    <source>
        <dbReference type="Proteomes" id="UP000195981"/>
    </source>
</evidence>
<name>A0A1X6X1I6_9MICO</name>
<accession>A0A1X6X1I6</accession>
<sequence length="267" mass="26909">MSVAVEIAVQDEAGLVVAAHAGADRVELCIDLEHGGSTPPLALVEACVSRTRELLAAHDAKPQFGVHVLIRPPSHARDFLGRPELFAFSDDQVEAMAADAAAAVAAGADGVVIGALAQDPDGTWHLDEGATERIRDAALEAAARALRGITVACHRCVDALPDAAARAEAVRTALRLGLGRVLTSGGAERALDGAADIAAMVEASEGIVDICAGGGVRPADIAPLVRASGATDIHLSGRLPSGPAPDAQETLTDPAVCTAAVDAAGAL</sequence>
<keyword evidence="4" id="KW-1185">Reference proteome</keyword>
<dbReference type="Gene3D" id="3.20.20.380">
    <property type="entry name" value="Copper homeostasis (CutC) domain"/>
    <property type="match status" value="1"/>
</dbReference>
<protein>
    <recommendedName>
        <fullName evidence="2">Copper homeostasis protein cutC homolog</fullName>
    </recommendedName>
</protein>
<dbReference type="SUPFAM" id="SSF110395">
    <property type="entry name" value="CutC-like"/>
    <property type="match status" value="1"/>
</dbReference>
<evidence type="ECO:0000313" key="3">
    <source>
        <dbReference type="EMBL" id="SLM92415.1"/>
    </source>
</evidence>
<dbReference type="PANTHER" id="PTHR12598:SF0">
    <property type="entry name" value="COPPER HOMEOSTASIS PROTEIN CUTC HOMOLOG"/>
    <property type="match status" value="1"/>
</dbReference>
<dbReference type="AlphaFoldDB" id="A0A1X6X1I6"/>
<reference evidence="3 4" key="1">
    <citation type="submission" date="2017-02" db="EMBL/GenBank/DDBJ databases">
        <authorList>
            <person name="Peterson S.W."/>
        </authorList>
    </citation>
    <scope>NUCLEOTIDE SEQUENCE [LARGE SCALE GENOMIC DNA]</scope>
    <source>
        <strain evidence="3 4">CIP104813</strain>
    </source>
</reference>
<dbReference type="RefSeq" id="WP_087104276.1">
    <property type="nucleotide sequence ID" value="NZ_FWFG01000068.1"/>
</dbReference>
<dbReference type="InterPro" id="IPR005627">
    <property type="entry name" value="CutC-like"/>
</dbReference>
<comment type="similarity">
    <text evidence="1">Belongs to the CutC family.</text>
</comment>
<dbReference type="OrthoDB" id="9815677at2"/>
<dbReference type="EMBL" id="FWFG01000068">
    <property type="protein sequence ID" value="SLM92415.1"/>
    <property type="molecule type" value="Genomic_DNA"/>
</dbReference>
<dbReference type="PANTHER" id="PTHR12598">
    <property type="entry name" value="COPPER HOMEOSTASIS PROTEIN CUTC"/>
    <property type="match status" value="1"/>
</dbReference>
<gene>
    <name evidence="3" type="ORF">FM110_08185</name>
</gene>
<dbReference type="Proteomes" id="UP000195981">
    <property type="component" value="Unassembled WGS sequence"/>
</dbReference>
<organism evidence="3 4">
    <name type="scientific">Brachybacterium nesterenkovii</name>
    <dbReference type="NCBI Taxonomy" id="47847"/>
    <lineage>
        <taxon>Bacteria</taxon>
        <taxon>Bacillati</taxon>
        <taxon>Actinomycetota</taxon>
        <taxon>Actinomycetes</taxon>
        <taxon>Micrococcales</taxon>
        <taxon>Dermabacteraceae</taxon>
        <taxon>Brachybacterium</taxon>
    </lineage>
</organism>
<dbReference type="GO" id="GO:0005507">
    <property type="term" value="F:copper ion binding"/>
    <property type="evidence" value="ECO:0007669"/>
    <property type="project" value="TreeGrafter"/>
</dbReference>
<evidence type="ECO:0000256" key="2">
    <source>
        <dbReference type="ARBA" id="ARBA00019014"/>
    </source>
</evidence>